<dbReference type="OrthoDB" id="660555at2759"/>
<dbReference type="InterPro" id="IPR017455">
    <property type="entry name" value="Znf_FYVE-rel"/>
</dbReference>
<keyword evidence="3" id="KW-0862">Zinc</keyword>
<evidence type="ECO:0000256" key="3">
    <source>
        <dbReference type="ARBA" id="ARBA00022833"/>
    </source>
</evidence>
<evidence type="ECO:0000256" key="5">
    <source>
        <dbReference type="SAM" id="MobiDB-lite"/>
    </source>
</evidence>
<keyword evidence="8" id="KW-1185">Reference proteome</keyword>
<accession>A0A7G2CV33</accession>
<feature type="region of interest" description="Disordered" evidence="5">
    <location>
        <begin position="1"/>
        <end position="39"/>
    </location>
</feature>
<dbReference type="VEuPathDB" id="TriTrypDB:ADEAN_000981300"/>
<feature type="compositionally biased region" description="Basic and acidic residues" evidence="5">
    <location>
        <begin position="8"/>
        <end position="23"/>
    </location>
</feature>
<evidence type="ECO:0000256" key="4">
    <source>
        <dbReference type="PROSITE-ProRule" id="PRU00091"/>
    </source>
</evidence>
<dbReference type="AlphaFoldDB" id="A0A7G2CV33"/>
<name>A0A7G2CV33_9TRYP</name>
<feature type="domain" description="FYVE-type" evidence="6">
    <location>
        <begin position="43"/>
        <end position="101"/>
    </location>
</feature>
<dbReference type="PROSITE" id="PS50178">
    <property type="entry name" value="ZF_FYVE"/>
    <property type="match status" value="1"/>
</dbReference>
<dbReference type="Proteomes" id="UP000515908">
    <property type="component" value="Chromosome 25"/>
</dbReference>
<dbReference type="Gene3D" id="3.30.40.10">
    <property type="entry name" value="Zinc/RING finger domain, C3HC4 (zinc finger)"/>
    <property type="match status" value="1"/>
</dbReference>
<dbReference type="InterPro" id="IPR011011">
    <property type="entry name" value="Znf_FYVE_PHD"/>
</dbReference>
<dbReference type="PANTHER" id="PTHR23164">
    <property type="entry name" value="EARLY ENDOSOME ANTIGEN 1"/>
    <property type="match status" value="1"/>
</dbReference>
<dbReference type="SMART" id="SM00064">
    <property type="entry name" value="FYVE"/>
    <property type="match status" value="1"/>
</dbReference>
<gene>
    <name evidence="7" type="ORF">ADEAN_000981300</name>
</gene>
<dbReference type="PANTHER" id="PTHR23164:SF28">
    <property type="match status" value="1"/>
</dbReference>
<proteinExistence type="predicted"/>
<dbReference type="EMBL" id="LR877169">
    <property type="protein sequence ID" value="CAD2222273.1"/>
    <property type="molecule type" value="Genomic_DNA"/>
</dbReference>
<dbReference type="Pfam" id="PF01363">
    <property type="entry name" value="FYVE"/>
    <property type="match status" value="1"/>
</dbReference>
<dbReference type="SUPFAM" id="SSF57903">
    <property type="entry name" value="FYVE/PHD zinc finger"/>
    <property type="match status" value="1"/>
</dbReference>
<protein>
    <submittedName>
        <fullName evidence="7">FYVE zinc finger containing protein, putative</fullName>
    </submittedName>
</protein>
<reference evidence="7 8" key="1">
    <citation type="submission" date="2020-08" db="EMBL/GenBank/DDBJ databases">
        <authorList>
            <person name="Newling K."/>
            <person name="Davey J."/>
            <person name="Forrester S."/>
        </authorList>
    </citation>
    <scope>NUCLEOTIDE SEQUENCE [LARGE SCALE GENOMIC DNA]</scope>
    <source>
        <strain evidence="8">Crithidia deanei Carvalho (ATCC PRA-265)</strain>
    </source>
</reference>
<organism evidence="7 8">
    <name type="scientific">Angomonas deanei</name>
    <dbReference type="NCBI Taxonomy" id="59799"/>
    <lineage>
        <taxon>Eukaryota</taxon>
        <taxon>Discoba</taxon>
        <taxon>Euglenozoa</taxon>
        <taxon>Kinetoplastea</taxon>
        <taxon>Metakinetoplastina</taxon>
        <taxon>Trypanosomatida</taxon>
        <taxon>Trypanosomatidae</taxon>
        <taxon>Strigomonadinae</taxon>
        <taxon>Angomonas</taxon>
    </lineage>
</organism>
<dbReference type="InterPro" id="IPR000306">
    <property type="entry name" value="Znf_FYVE"/>
</dbReference>
<evidence type="ECO:0000256" key="1">
    <source>
        <dbReference type="ARBA" id="ARBA00022723"/>
    </source>
</evidence>
<evidence type="ECO:0000259" key="6">
    <source>
        <dbReference type="PROSITE" id="PS50178"/>
    </source>
</evidence>
<keyword evidence="1" id="KW-0479">Metal-binding</keyword>
<dbReference type="InterPro" id="IPR013083">
    <property type="entry name" value="Znf_RING/FYVE/PHD"/>
</dbReference>
<dbReference type="GO" id="GO:0008270">
    <property type="term" value="F:zinc ion binding"/>
    <property type="evidence" value="ECO:0007669"/>
    <property type="project" value="UniProtKB-KW"/>
</dbReference>
<evidence type="ECO:0000256" key="2">
    <source>
        <dbReference type="ARBA" id="ARBA00022771"/>
    </source>
</evidence>
<sequence>MCGAARPKKYDDLVKEFGGEKEKKNHKKQEEESEEDEIQWQEDKHAAECNRCHQPFSMLRRRHHCRVCGYVFCATCSPFYVQLKKDGPPSRVCVSCFESRKKK</sequence>
<evidence type="ECO:0000313" key="7">
    <source>
        <dbReference type="EMBL" id="CAD2222273.1"/>
    </source>
</evidence>
<keyword evidence="2 4" id="KW-0863">Zinc-finger</keyword>
<evidence type="ECO:0000313" key="8">
    <source>
        <dbReference type="Proteomes" id="UP000515908"/>
    </source>
</evidence>